<feature type="region of interest" description="Disordered" evidence="5">
    <location>
        <begin position="62"/>
        <end position="176"/>
    </location>
</feature>
<dbReference type="InterPro" id="IPR006260">
    <property type="entry name" value="TonB/TolA_C"/>
</dbReference>
<sequence length="291" mass="33347">MLRFLRESPRAVVYAVLAHLALLAVLMFSLDWSTEPSISHKSAPIQAVAIDARKLDAEIERKKKQEQAKQQEIKRAEQKKKREAEQKKKALAEKKRKVAAEKKHKAEQKKKAETEKKRLAVEKRKRAEVEKKRKVEAQRKKAELEKKRKAEAERKKAEAEKQRKAEEARQKAAAERDMRERLAAEQEHLRAQRDSAMQRMIDKYGLYIKEKVQRSWIRPSGSSASLSCIVSVRLIPGGEVVDVKIVRSSGNAAFDRSVEAAVFKASPLPVPSDPEVMEKFRSITFEFNPDS</sequence>
<dbReference type="EMBL" id="UOFN01000077">
    <property type="protein sequence ID" value="VAW77526.1"/>
    <property type="molecule type" value="Genomic_DNA"/>
</dbReference>
<evidence type="ECO:0000256" key="4">
    <source>
        <dbReference type="ARBA" id="ARBA00023136"/>
    </source>
</evidence>
<dbReference type="SUPFAM" id="SSF74653">
    <property type="entry name" value="TolA/TonB C-terminal domain"/>
    <property type="match status" value="1"/>
</dbReference>
<feature type="compositionally biased region" description="Basic and acidic residues" evidence="5">
    <location>
        <begin position="109"/>
        <end position="176"/>
    </location>
</feature>
<accession>A0A3B0ZA23</accession>
<evidence type="ECO:0000256" key="2">
    <source>
        <dbReference type="ARBA" id="ARBA00022692"/>
    </source>
</evidence>
<proteinExistence type="predicted"/>
<evidence type="ECO:0000256" key="1">
    <source>
        <dbReference type="ARBA" id="ARBA00004167"/>
    </source>
</evidence>
<gene>
    <name evidence="7" type="ORF">MNBD_GAMMA15-2193</name>
</gene>
<feature type="transmembrane region" description="Helical" evidence="6">
    <location>
        <begin position="12"/>
        <end position="32"/>
    </location>
</feature>
<name>A0A3B0ZA23_9ZZZZ</name>
<dbReference type="InterPro" id="IPR014161">
    <property type="entry name" value="Tol-Pal_TolA"/>
</dbReference>
<dbReference type="Gene3D" id="3.30.1150.10">
    <property type="match status" value="1"/>
</dbReference>
<dbReference type="NCBIfam" id="TIGR01352">
    <property type="entry name" value="tonB_Cterm"/>
    <property type="match status" value="1"/>
</dbReference>
<evidence type="ECO:0000313" key="7">
    <source>
        <dbReference type="EMBL" id="VAW77526.1"/>
    </source>
</evidence>
<dbReference type="GO" id="GO:0016020">
    <property type="term" value="C:membrane"/>
    <property type="evidence" value="ECO:0007669"/>
    <property type="project" value="UniProtKB-SubCell"/>
</dbReference>
<keyword evidence="3 6" id="KW-1133">Transmembrane helix</keyword>
<evidence type="ECO:0000256" key="3">
    <source>
        <dbReference type="ARBA" id="ARBA00022989"/>
    </source>
</evidence>
<protein>
    <submittedName>
        <fullName evidence="7">TolA protein</fullName>
    </submittedName>
</protein>
<reference evidence="7" key="1">
    <citation type="submission" date="2018-06" db="EMBL/GenBank/DDBJ databases">
        <authorList>
            <person name="Zhirakovskaya E."/>
        </authorList>
    </citation>
    <scope>NUCLEOTIDE SEQUENCE</scope>
</reference>
<keyword evidence="4 6" id="KW-0472">Membrane</keyword>
<comment type="subcellular location">
    <subcellularLocation>
        <location evidence="1">Membrane</location>
        <topology evidence="1">Single-pass membrane protein</topology>
    </subcellularLocation>
</comment>
<evidence type="ECO:0000256" key="5">
    <source>
        <dbReference type="SAM" id="MobiDB-lite"/>
    </source>
</evidence>
<dbReference type="NCBIfam" id="TIGR02794">
    <property type="entry name" value="tolA_full"/>
    <property type="match status" value="1"/>
</dbReference>
<evidence type="ECO:0000256" key="6">
    <source>
        <dbReference type="SAM" id="Phobius"/>
    </source>
</evidence>
<dbReference type="GO" id="GO:0043213">
    <property type="term" value="P:bacteriocin transport"/>
    <property type="evidence" value="ECO:0007669"/>
    <property type="project" value="InterPro"/>
</dbReference>
<keyword evidence="2 6" id="KW-0812">Transmembrane</keyword>
<feature type="compositionally biased region" description="Basic and acidic residues" evidence="5">
    <location>
        <begin position="62"/>
        <end position="101"/>
    </location>
</feature>
<organism evidence="7">
    <name type="scientific">hydrothermal vent metagenome</name>
    <dbReference type="NCBI Taxonomy" id="652676"/>
    <lineage>
        <taxon>unclassified sequences</taxon>
        <taxon>metagenomes</taxon>
        <taxon>ecological metagenomes</taxon>
    </lineage>
</organism>
<dbReference type="GO" id="GO:0019534">
    <property type="term" value="F:toxin transmembrane transporter activity"/>
    <property type="evidence" value="ECO:0007669"/>
    <property type="project" value="InterPro"/>
</dbReference>
<dbReference type="Pfam" id="PF13103">
    <property type="entry name" value="TonB_2"/>
    <property type="match status" value="1"/>
</dbReference>
<dbReference type="AlphaFoldDB" id="A0A3B0ZA23"/>